<evidence type="ECO:0000256" key="1">
    <source>
        <dbReference type="SAM" id="MobiDB-lite"/>
    </source>
</evidence>
<sequence length="303" mass="31096">MSFITDIRAVSESALNQLSDRFADLPRPLLAAIGAGDLAVATLAELRESLAQGWDLAPVSAARMPDAEDVKDAALEVREFAEDLPAKLHKAASDVIESMEKFVSDAPAKTQQLVAELPDKVTEIRQALSAEQLREAVDGYTQLAGAIYGSLADRGDKTWAKVTATHESPASAEADGEPAAHGSAVATTPVRAVAIKPASTVEQVAAKPAKAAKPAAAKAVAVKAPAVKVPAVKAPAAKQVIHDAATTAETEADVAAKIAAAKEIAAELAEKAAKAKPSAPKARAVRAQAKPGPKPAARTTKAP</sequence>
<dbReference type="AlphaFoldDB" id="A0A3G8ZWV7"/>
<dbReference type="OrthoDB" id="5194498at2"/>
<reference evidence="2 3" key="2">
    <citation type="submission" date="2018-12" db="EMBL/GenBank/DDBJ databases">
        <title>Nakamurella antarcticus sp. nov., isolated from Antarctica South Shetland Islands soil.</title>
        <authorList>
            <person name="Peng F."/>
        </authorList>
    </citation>
    <scope>NUCLEOTIDE SEQUENCE [LARGE SCALE GENOMIC DNA]</scope>
    <source>
        <strain evidence="2 3">S14-144</strain>
    </source>
</reference>
<protein>
    <recommendedName>
        <fullName evidence="4">Heparin binding hemagglutinin HbhA</fullName>
    </recommendedName>
</protein>
<evidence type="ECO:0008006" key="4">
    <source>
        <dbReference type="Google" id="ProtNLM"/>
    </source>
</evidence>
<dbReference type="RefSeq" id="WP_124799828.1">
    <property type="nucleotide sequence ID" value="NZ_CP034170.1"/>
</dbReference>
<keyword evidence="3" id="KW-1185">Reference proteome</keyword>
<reference evidence="2 3" key="1">
    <citation type="submission" date="2018-11" db="EMBL/GenBank/DDBJ databases">
        <authorList>
            <person name="Da X."/>
        </authorList>
    </citation>
    <scope>NUCLEOTIDE SEQUENCE [LARGE SCALE GENOMIC DNA]</scope>
    <source>
        <strain evidence="2 3">S14-144</strain>
    </source>
</reference>
<name>A0A3G8ZWV7_9ACTN</name>
<feature type="region of interest" description="Disordered" evidence="1">
    <location>
        <begin position="163"/>
        <end position="184"/>
    </location>
</feature>
<accession>A0A3G8ZWV7</accession>
<dbReference type="Proteomes" id="UP000268084">
    <property type="component" value="Chromosome"/>
</dbReference>
<feature type="compositionally biased region" description="Low complexity" evidence="1">
    <location>
        <begin position="275"/>
        <end position="287"/>
    </location>
</feature>
<dbReference type="KEGG" id="nak:EH165_13025"/>
<gene>
    <name evidence="2" type="ORF">EH165_13025</name>
</gene>
<organism evidence="2 3">
    <name type="scientific">Nakamurella antarctica</name>
    <dbReference type="NCBI Taxonomy" id="1902245"/>
    <lineage>
        <taxon>Bacteria</taxon>
        <taxon>Bacillati</taxon>
        <taxon>Actinomycetota</taxon>
        <taxon>Actinomycetes</taxon>
        <taxon>Nakamurellales</taxon>
        <taxon>Nakamurellaceae</taxon>
        <taxon>Nakamurella</taxon>
    </lineage>
</organism>
<evidence type="ECO:0000313" key="3">
    <source>
        <dbReference type="Proteomes" id="UP000268084"/>
    </source>
</evidence>
<dbReference type="EMBL" id="CP034170">
    <property type="protein sequence ID" value="AZI58924.1"/>
    <property type="molecule type" value="Genomic_DNA"/>
</dbReference>
<evidence type="ECO:0000313" key="2">
    <source>
        <dbReference type="EMBL" id="AZI58924.1"/>
    </source>
</evidence>
<proteinExistence type="predicted"/>
<feature type="region of interest" description="Disordered" evidence="1">
    <location>
        <begin position="272"/>
        <end position="303"/>
    </location>
</feature>